<evidence type="ECO:0000256" key="2">
    <source>
        <dbReference type="SAM" id="SignalP"/>
    </source>
</evidence>
<name>A0AAD7R236_9TELE</name>
<dbReference type="SMART" id="SM00034">
    <property type="entry name" value="CLECT"/>
    <property type="match status" value="1"/>
</dbReference>
<dbReference type="EMBL" id="JAINUG010001303">
    <property type="protein sequence ID" value="KAJ8357936.1"/>
    <property type="molecule type" value="Genomic_DNA"/>
</dbReference>
<dbReference type="PROSITE" id="PS00615">
    <property type="entry name" value="C_TYPE_LECTIN_1"/>
    <property type="match status" value="1"/>
</dbReference>
<proteinExistence type="predicted"/>
<evidence type="ECO:0000259" key="3">
    <source>
        <dbReference type="PROSITE" id="PS50041"/>
    </source>
</evidence>
<keyword evidence="5" id="KW-1185">Reference proteome</keyword>
<keyword evidence="1" id="KW-1015">Disulfide bond</keyword>
<protein>
    <recommendedName>
        <fullName evidence="3">C-type lectin domain-containing protein</fullName>
    </recommendedName>
</protein>
<organism evidence="4 5">
    <name type="scientific">Aldrovandia affinis</name>
    <dbReference type="NCBI Taxonomy" id="143900"/>
    <lineage>
        <taxon>Eukaryota</taxon>
        <taxon>Metazoa</taxon>
        <taxon>Chordata</taxon>
        <taxon>Craniata</taxon>
        <taxon>Vertebrata</taxon>
        <taxon>Euteleostomi</taxon>
        <taxon>Actinopterygii</taxon>
        <taxon>Neopterygii</taxon>
        <taxon>Teleostei</taxon>
        <taxon>Notacanthiformes</taxon>
        <taxon>Halosauridae</taxon>
        <taxon>Aldrovandia</taxon>
    </lineage>
</organism>
<dbReference type="InterPro" id="IPR001304">
    <property type="entry name" value="C-type_lectin-like"/>
</dbReference>
<feature type="domain" description="C-type lectin" evidence="3">
    <location>
        <begin position="25"/>
        <end position="142"/>
    </location>
</feature>
<comment type="caution">
    <text evidence="4">The sequence shown here is derived from an EMBL/GenBank/DDBJ whole genome shotgun (WGS) entry which is preliminary data.</text>
</comment>
<sequence>MKQCVVIVLLISGLCTLCSCLSHQYHFVNIQKSWTEAQSYCRENHIDLATIDDPEEMKALMEAVDSGFNGDAWIGLYDDRDSWQWSLVDSGFYSEGENEFRNWRNGQPDNLDSREHCARMNGIGMGTWSDLPCDRAFKSICYDGDAAQRYILIPERKTWREAQSYCREQHTDLASVRNQTENQEIWNLAGQVVWISLLRESWKWSDQSNSS</sequence>
<dbReference type="PANTHER" id="PTHR45784">
    <property type="entry name" value="C-TYPE LECTIN DOMAIN FAMILY 20 MEMBER A-RELATED"/>
    <property type="match status" value="1"/>
</dbReference>
<dbReference type="InterPro" id="IPR016186">
    <property type="entry name" value="C-type_lectin-like/link_sf"/>
</dbReference>
<dbReference type="AlphaFoldDB" id="A0AAD7R236"/>
<evidence type="ECO:0000313" key="4">
    <source>
        <dbReference type="EMBL" id="KAJ8357936.1"/>
    </source>
</evidence>
<dbReference type="Proteomes" id="UP001221898">
    <property type="component" value="Unassembled WGS sequence"/>
</dbReference>
<feature type="signal peptide" evidence="2">
    <location>
        <begin position="1"/>
        <end position="20"/>
    </location>
</feature>
<keyword evidence="2" id="KW-0732">Signal</keyword>
<feature type="chain" id="PRO_5042220198" description="C-type lectin domain-containing protein" evidence="2">
    <location>
        <begin position="21"/>
        <end position="211"/>
    </location>
</feature>
<dbReference type="PROSITE" id="PS50041">
    <property type="entry name" value="C_TYPE_LECTIN_2"/>
    <property type="match status" value="2"/>
</dbReference>
<accession>A0AAD7R236</accession>
<dbReference type="Gene3D" id="3.10.100.10">
    <property type="entry name" value="Mannose-Binding Protein A, subunit A"/>
    <property type="match status" value="2"/>
</dbReference>
<dbReference type="InterPro" id="IPR016187">
    <property type="entry name" value="CTDL_fold"/>
</dbReference>
<dbReference type="PROSITE" id="PS51257">
    <property type="entry name" value="PROKAR_LIPOPROTEIN"/>
    <property type="match status" value="1"/>
</dbReference>
<feature type="domain" description="C-type lectin" evidence="3">
    <location>
        <begin position="150"/>
        <end position="211"/>
    </location>
</feature>
<dbReference type="SUPFAM" id="SSF56436">
    <property type="entry name" value="C-type lectin-like"/>
    <property type="match status" value="2"/>
</dbReference>
<evidence type="ECO:0000313" key="5">
    <source>
        <dbReference type="Proteomes" id="UP001221898"/>
    </source>
</evidence>
<evidence type="ECO:0000256" key="1">
    <source>
        <dbReference type="ARBA" id="ARBA00023157"/>
    </source>
</evidence>
<reference evidence="4" key="1">
    <citation type="journal article" date="2023" name="Science">
        <title>Genome structures resolve the early diversification of teleost fishes.</title>
        <authorList>
            <person name="Parey E."/>
            <person name="Louis A."/>
            <person name="Montfort J."/>
            <person name="Bouchez O."/>
            <person name="Roques C."/>
            <person name="Iampietro C."/>
            <person name="Lluch J."/>
            <person name="Castinel A."/>
            <person name="Donnadieu C."/>
            <person name="Desvignes T."/>
            <person name="Floi Bucao C."/>
            <person name="Jouanno E."/>
            <person name="Wen M."/>
            <person name="Mejri S."/>
            <person name="Dirks R."/>
            <person name="Jansen H."/>
            <person name="Henkel C."/>
            <person name="Chen W.J."/>
            <person name="Zahm M."/>
            <person name="Cabau C."/>
            <person name="Klopp C."/>
            <person name="Thompson A.W."/>
            <person name="Robinson-Rechavi M."/>
            <person name="Braasch I."/>
            <person name="Lecointre G."/>
            <person name="Bobe J."/>
            <person name="Postlethwait J.H."/>
            <person name="Berthelot C."/>
            <person name="Roest Crollius H."/>
            <person name="Guiguen Y."/>
        </authorList>
    </citation>
    <scope>NUCLEOTIDE SEQUENCE</scope>
    <source>
        <strain evidence="4">NC1722</strain>
    </source>
</reference>
<dbReference type="InterPro" id="IPR018378">
    <property type="entry name" value="C-type_lectin_CS"/>
</dbReference>
<dbReference type="Pfam" id="PF00059">
    <property type="entry name" value="Lectin_C"/>
    <property type="match status" value="2"/>
</dbReference>
<dbReference type="PANTHER" id="PTHR45784:SF5">
    <property type="entry name" value="C-TYPE LECTIN DOMAIN FAMILY 20 MEMBER A-RELATED"/>
    <property type="match status" value="1"/>
</dbReference>
<gene>
    <name evidence="4" type="ORF">AAFF_G00054340</name>
</gene>